<keyword evidence="12" id="KW-1185">Reference proteome</keyword>
<keyword evidence="6 8" id="KW-0694">RNA-binding</keyword>
<dbReference type="InterPro" id="IPR048289">
    <property type="entry name" value="RRM2_NsCP33-like"/>
</dbReference>
<keyword evidence="7" id="KW-0687">Ribonucleoprotein</keyword>
<feature type="domain" description="RRM" evidence="10">
    <location>
        <begin position="783"/>
        <end position="861"/>
    </location>
</feature>
<dbReference type="PANTHER" id="PTHR48025">
    <property type="entry name" value="OS02G0815200 PROTEIN"/>
    <property type="match status" value="1"/>
</dbReference>
<dbReference type="CDD" id="cd21608">
    <property type="entry name" value="RRM2_NsCP33_like"/>
    <property type="match status" value="1"/>
</dbReference>
<dbReference type="SUPFAM" id="SSF54928">
    <property type="entry name" value="RNA-binding domain, RBD"/>
    <property type="match status" value="3"/>
</dbReference>
<dbReference type="OMA" id="IMDGRPM"/>
<keyword evidence="5" id="KW-0677">Repeat</keyword>
<dbReference type="InterPro" id="IPR000504">
    <property type="entry name" value="RRM_dom"/>
</dbReference>
<dbReference type="Pfam" id="PF00076">
    <property type="entry name" value="RRM_1"/>
    <property type="match status" value="3"/>
</dbReference>
<evidence type="ECO:0000313" key="11">
    <source>
        <dbReference type="EnsemblPlants" id="ONIVA03G00840.1"/>
    </source>
</evidence>
<dbReference type="Gene3D" id="3.30.70.330">
    <property type="match status" value="3"/>
</dbReference>
<dbReference type="Gramene" id="ONIVA03G00840.1">
    <property type="protein sequence ID" value="ONIVA03G00840.1"/>
    <property type="gene ID" value="ONIVA03G00840"/>
</dbReference>
<keyword evidence="4" id="KW-0507">mRNA processing</keyword>
<evidence type="ECO:0000259" key="10">
    <source>
        <dbReference type="PROSITE" id="PS50102"/>
    </source>
</evidence>
<organism evidence="11">
    <name type="scientific">Oryza nivara</name>
    <name type="common">Indian wild rice</name>
    <name type="synonym">Oryza sativa f. spontanea</name>
    <dbReference type="NCBI Taxonomy" id="4536"/>
    <lineage>
        <taxon>Eukaryota</taxon>
        <taxon>Viridiplantae</taxon>
        <taxon>Streptophyta</taxon>
        <taxon>Embryophyta</taxon>
        <taxon>Tracheophyta</taxon>
        <taxon>Spermatophyta</taxon>
        <taxon>Magnoliopsida</taxon>
        <taxon>Liliopsida</taxon>
        <taxon>Poales</taxon>
        <taxon>Poaceae</taxon>
        <taxon>BOP clade</taxon>
        <taxon>Oryzoideae</taxon>
        <taxon>Oryzeae</taxon>
        <taxon>Oryzinae</taxon>
        <taxon>Oryza</taxon>
    </lineage>
</organism>
<evidence type="ECO:0000256" key="8">
    <source>
        <dbReference type="PROSITE-ProRule" id="PRU00176"/>
    </source>
</evidence>
<keyword evidence="2" id="KW-0150">Chloroplast</keyword>
<evidence type="ECO:0000256" key="9">
    <source>
        <dbReference type="SAM" id="MobiDB-lite"/>
    </source>
</evidence>
<name>A0A0E0GFT4_ORYNI</name>
<keyword evidence="3" id="KW-0934">Plastid</keyword>
<dbReference type="PROSITE" id="PS50102">
    <property type="entry name" value="RRM"/>
    <property type="match status" value="3"/>
</dbReference>
<dbReference type="GO" id="GO:1901259">
    <property type="term" value="P:chloroplast rRNA processing"/>
    <property type="evidence" value="ECO:0007669"/>
    <property type="project" value="TreeGrafter"/>
</dbReference>
<feature type="domain" description="RRM" evidence="10">
    <location>
        <begin position="143"/>
        <end position="221"/>
    </location>
</feature>
<dbReference type="GO" id="GO:1990904">
    <property type="term" value="C:ribonucleoprotein complex"/>
    <property type="evidence" value="ECO:0007669"/>
    <property type="project" value="UniProtKB-KW"/>
</dbReference>
<dbReference type="eggNOG" id="KOG0118">
    <property type="taxonomic scope" value="Eukaryota"/>
</dbReference>
<dbReference type="SUPFAM" id="SSF81383">
    <property type="entry name" value="F-box domain"/>
    <property type="match status" value="1"/>
</dbReference>
<evidence type="ECO:0000256" key="6">
    <source>
        <dbReference type="ARBA" id="ARBA00022884"/>
    </source>
</evidence>
<dbReference type="EnsemblPlants" id="ONIVA03G00840.1">
    <property type="protein sequence ID" value="ONIVA03G00840.1"/>
    <property type="gene ID" value="ONIVA03G00840"/>
</dbReference>
<evidence type="ECO:0000256" key="3">
    <source>
        <dbReference type="ARBA" id="ARBA00022640"/>
    </source>
</evidence>
<dbReference type="InterPro" id="IPR005174">
    <property type="entry name" value="KIB1-4_b-propeller"/>
</dbReference>
<comment type="subcellular location">
    <subcellularLocation>
        <location evidence="1">Plastid</location>
        <location evidence="1">Chloroplast</location>
    </subcellularLocation>
</comment>
<dbReference type="InterPro" id="IPR012677">
    <property type="entry name" value="Nucleotide-bd_a/b_plait_sf"/>
</dbReference>
<reference evidence="11" key="1">
    <citation type="submission" date="2015-04" db="UniProtKB">
        <authorList>
            <consortium name="EnsemblPlants"/>
        </authorList>
    </citation>
    <scope>IDENTIFICATION</scope>
    <source>
        <strain evidence="11">SL10</strain>
    </source>
</reference>
<accession>A0A0E0GFT4</accession>
<sequence>MASSIAMSLRSLAATDAFLPKPSPSSAPFLLLLSPSTPRLRLHLHLRSTRRLPLAPLAASDSFESASSSSAAALDFAEPGAAEESDVPEESDQEEEGYAPEAEEEAEADEEVEEEAVEASAEVAEEAEDIEEVGEYVEPPEEAKVYVGNLPYDIDSERLAQLFEQAGIVEVSEVIYNRETDRSRGFGFVTMSTVEEAEKAVEMFHRYDVDGRLLTVNKAAPRGARVERPPRQFGPSFRIYVGNLPWQVDDSRLVQLFSEHGKVVDARVVYDRETGRSRGFGFVTMATQEELDDAIAALDGQVSSGYAVLSEETIISYVGFRCICGWPNLPPDLLREISGQLHDAVDLSRFHTVCTAWRDMVRLPAAEPQCPALLPWLVARGWPGCFSRSHLRSIFSNATPAWHSPRPTTRDMWLASTDGAGVWVLTADGDRLVDPLTGATVRRLPRLPRTSNNDHVCYIDGVVCGDGTIVAYATSDGFKHSSQIEAAILRPGDTAWTTVESKGMMHAAFGYGCCTTYHQGGVVFADLYQTFVVRVLVDDDDAAGGGRVVESRTRRWPPDYGFLHKRLLSTYTFEFRGKLMSACVEIPWQSSAYQIDAAALSVSLYTLETTAAAGDGGELAHLWVRAADGGRLLGEHALFLGCPTSFAVDAARFGAGGEEIRERLIRHGERPKTFKIKLNNLTPRARLGSSGDSWLRGEFRYHGYVIDANVHYRNGAIFGVVTMTTVQKPADIVAALDKRGLLDLHPLLAVEFAEQRPRQEWILTEAALAKAPTAVHSFSPKDFSIYVGNLRWDVDRLRLLKFFGEHGRVLVAQVVCDRQTGRSRGFGFVSMATLREPDDVIASLNGQIMDGRPMRVSFARWQPRLDY</sequence>
<dbReference type="FunFam" id="3.30.70.330:FF:000799">
    <property type="entry name" value="31 kDa ribonucleoprotein, chloroplastic"/>
    <property type="match status" value="1"/>
</dbReference>
<dbReference type="FunFam" id="3.30.70.330:FF:000268">
    <property type="entry name" value="31 kDa ribonucleoprotein, chloroplastic"/>
    <property type="match status" value="1"/>
</dbReference>
<dbReference type="GO" id="GO:0003729">
    <property type="term" value="F:mRNA binding"/>
    <property type="evidence" value="ECO:0007669"/>
    <property type="project" value="UniProtKB-ARBA"/>
</dbReference>
<dbReference type="Pfam" id="PF03478">
    <property type="entry name" value="Beta-prop_KIB1-4"/>
    <property type="match status" value="1"/>
</dbReference>
<feature type="domain" description="RRM" evidence="10">
    <location>
        <begin position="237"/>
        <end position="308"/>
    </location>
</feature>
<dbReference type="SMART" id="SM00360">
    <property type="entry name" value="RRM"/>
    <property type="match status" value="3"/>
</dbReference>
<protein>
    <recommendedName>
        <fullName evidence="10">RRM domain-containing protein</fullName>
    </recommendedName>
</protein>
<evidence type="ECO:0000256" key="7">
    <source>
        <dbReference type="ARBA" id="ARBA00023274"/>
    </source>
</evidence>
<dbReference type="HOGENOM" id="CLU_016324_0_0_1"/>
<evidence type="ECO:0000256" key="1">
    <source>
        <dbReference type="ARBA" id="ARBA00004229"/>
    </source>
</evidence>
<evidence type="ECO:0000256" key="4">
    <source>
        <dbReference type="ARBA" id="ARBA00022664"/>
    </source>
</evidence>
<dbReference type="CDD" id="cd09917">
    <property type="entry name" value="F-box_SF"/>
    <property type="match status" value="1"/>
</dbReference>
<dbReference type="AlphaFoldDB" id="A0A0E0GFT4"/>
<proteinExistence type="predicted"/>
<reference evidence="11" key="2">
    <citation type="submission" date="2018-04" db="EMBL/GenBank/DDBJ databases">
        <title>OnivRS2 (Oryza nivara Reference Sequence Version 2).</title>
        <authorList>
            <person name="Zhang J."/>
            <person name="Kudrna D."/>
            <person name="Lee S."/>
            <person name="Talag J."/>
            <person name="Rajasekar S."/>
            <person name="Welchert J."/>
            <person name="Hsing Y.-I."/>
            <person name="Wing R.A."/>
        </authorList>
    </citation>
    <scope>NUCLEOTIDE SEQUENCE [LARGE SCALE GENOMIC DNA]</scope>
    <source>
        <strain evidence="11">SL10</strain>
    </source>
</reference>
<dbReference type="Proteomes" id="UP000006591">
    <property type="component" value="Chromosome 3"/>
</dbReference>
<dbReference type="InterPro" id="IPR050502">
    <property type="entry name" value="Euk_RNA-bind_prot"/>
</dbReference>
<dbReference type="PANTHER" id="PTHR48025:SF3">
    <property type="entry name" value="31 KDA RIBONUCLEOPROTEIN, CHLOROPLASTIC-RELATED"/>
    <property type="match status" value="1"/>
</dbReference>
<dbReference type="GO" id="GO:0006397">
    <property type="term" value="P:mRNA processing"/>
    <property type="evidence" value="ECO:0007669"/>
    <property type="project" value="UniProtKB-KW"/>
</dbReference>
<dbReference type="InterPro" id="IPR035979">
    <property type="entry name" value="RBD_domain_sf"/>
</dbReference>
<dbReference type="InterPro" id="IPR036047">
    <property type="entry name" value="F-box-like_dom_sf"/>
</dbReference>
<dbReference type="GO" id="GO:0045087">
    <property type="term" value="P:innate immune response"/>
    <property type="evidence" value="ECO:0007669"/>
    <property type="project" value="UniProtKB-ARBA"/>
</dbReference>
<evidence type="ECO:0000256" key="2">
    <source>
        <dbReference type="ARBA" id="ARBA00022528"/>
    </source>
</evidence>
<evidence type="ECO:0000313" key="12">
    <source>
        <dbReference type="Proteomes" id="UP000006591"/>
    </source>
</evidence>
<evidence type="ECO:0000256" key="5">
    <source>
        <dbReference type="ARBA" id="ARBA00022737"/>
    </source>
</evidence>
<dbReference type="STRING" id="4536.A0A0E0GFT4"/>
<dbReference type="GO" id="GO:0009535">
    <property type="term" value="C:chloroplast thylakoid membrane"/>
    <property type="evidence" value="ECO:0007669"/>
    <property type="project" value="TreeGrafter"/>
</dbReference>
<dbReference type="GO" id="GO:0008266">
    <property type="term" value="F:poly(U) RNA binding"/>
    <property type="evidence" value="ECO:0007669"/>
    <property type="project" value="UniProtKB-ARBA"/>
</dbReference>
<feature type="compositionally biased region" description="Acidic residues" evidence="9">
    <location>
        <begin position="81"/>
        <end position="133"/>
    </location>
</feature>
<feature type="region of interest" description="Disordered" evidence="9">
    <location>
        <begin position="77"/>
        <end position="133"/>
    </location>
</feature>